<keyword evidence="1" id="KW-1133">Transmembrane helix</keyword>
<proteinExistence type="predicted"/>
<keyword evidence="1" id="KW-0812">Transmembrane</keyword>
<dbReference type="RefSeq" id="WP_149232122.1">
    <property type="nucleotide sequence ID" value="NZ_JALJXJ010000007.1"/>
</dbReference>
<dbReference type="Proteomes" id="UP000324927">
    <property type="component" value="Unassembled WGS sequence"/>
</dbReference>
<dbReference type="InterPro" id="IPR045387">
    <property type="entry name" value="DUF6524"/>
</dbReference>
<organism evidence="2 3">
    <name type="scientific">Azospirillum lipoferum</name>
    <dbReference type="NCBI Taxonomy" id="193"/>
    <lineage>
        <taxon>Bacteria</taxon>
        <taxon>Pseudomonadati</taxon>
        <taxon>Pseudomonadota</taxon>
        <taxon>Alphaproteobacteria</taxon>
        <taxon>Rhodospirillales</taxon>
        <taxon>Azospirillaceae</taxon>
        <taxon>Azospirillum</taxon>
    </lineage>
</organism>
<evidence type="ECO:0000313" key="3">
    <source>
        <dbReference type="Proteomes" id="UP000324927"/>
    </source>
</evidence>
<dbReference type="Pfam" id="PF20134">
    <property type="entry name" value="DUF6524"/>
    <property type="match status" value="1"/>
</dbReference>
<feature type="transmembrane region" description="Helical" evidence="1">
    <location>
        <begin position="96"/>
        <end position="117"/>
    </location>
</feature>
<name>A0A5A9GL36_AZOLI</name>
<dbReference type="OrthoDB" id="7272344at2"/>
<reference evidence="2 3" key="1">
    <citation type="submission" date="2019-08" db="EMBL/GenBank/DDBJ databases">
        <authorList>
            <person name="Grouzdev D."/>
            <person name="Tikhonova E."/>
            <person name="Kravchenko I."/>
        </authorList>
    </citation>
    <scope>NUCLEOTIDE SEQUENCE [LARGE SCALE GENOMIC DNA]</scope>
    <source>
        <strain evidence="2 3">59b</strain>
    </source>
</reference>
<feature type="transmembrane region" description="Helical" evidence="1">
    <location>
        <begin position="39"/>
        <end position="57"/>
    </location>
</feature>
<gene>
    <name evidence="2" type="ORF">FZ942_16185</name>
</gene>
<keyword evidence="3" id="KW-1185">Reference proteome</keyword>
<accession>A0A5A9GL36</accession>
<feature type="transmembrane region" description="Helical" evidence="1">
    <location>
        <begin position="62"/>
        <end position="84"/>
    </location>
</feature>
<comment type="caution">
    <text evidence="2">The sequence shown here is derived from an EMBL/GenBank/DDBJ whole genome shotgun (WGS) entry which is preliminary data.</text>
</comment>
<sequence>MKFYGYIVRTLSCFLLLFATWNPAGYSYLAWIGEDDGTRLSAKIAVGMVLFAIYVVYLRIAWLALGVLGIGISAAILLSGYMTLRHFDVFDGQAPFWTGYLMLTLASVTLAAGLCWAHFKRRVIGTSQVIYPPP</sequence>
<evidence type="ECO:0000256" key="1">
    <source>
        <dbReference type="SAM" id="Phobius"/>
    </source>
</evidence>
<dbReference type="AlphaFoldDB" id="A0A5A9GL36"/>
<protein>
    <submittedName>
        <fullName evidence="2">Uncharacterized protein</fullName>
    </submittedName>
</protein>
<keyword evidence="1" id="KW-0472">Membrane</keyword>
<dbReference type="EMBL" id="VTTN01000006">
    <property type="protein sequence ID" value="KAA0595180.1"/>
    <property type="molecule type" value="Genomic_DNA"/>
</dbReference>
<evidence type="ECO:0000313" key="2">
    <source>
        <dbReference type="EMBL" id="KAA0595180.1"/>
    </source>
</evidence>